<dbReference type="NCBIfam" id="TIGR04183">
    <property type="entry name" value="Por_Secre_tail"/>
    <property type="match status" value="1"/>
</dbReference>
<dbReference type="RefSeq" id="WP_109621989.1">
    <property type="nucleotide sequence ID" value="NZ_QGDO01000008.1"/>
</dbReference>
<reference evidence="3 4" key="1">
    <citation type="submission" date="2018-03" db="EMBL/GenBank/DDBJ databases">
        <title>Genomic Encyclopedia of Archaeal and Bacterial Type Strains, Phase II (KMG-II): from individual species to whole genera.</title>
        <authorList>
            <person name="Goeker M."/>
        </authorList>
    </citation>
    <scope>NUCLEOTIDE SEQUENCE [LARGE SCALE GENOMIC DNA]</scope>
    <source>
        <strain evidence="3 4">DSM 28229</strain>
    </source>
</reference>
<name>A0A315ZSQ4_SEDFL</name>
<dbReference type="InterPro" id="IPR012334">
    <property type="entry name" value="Pectin_lyas_fold"/>
</dbReference>
<dbReference type="Gene3D" id="2.60.350.10">
    <property type="entry name" value="Dextranase, N-terminal"/>
    <property type="match status" value="1"/>
</dbReference>
<gene>
    <name evidence="3" type="ORF">BC781_10815</name>
</gene>
<sequence>MRLILLFLISTCALFAQAQEIVTYDWPTEEGEALLSDKYAVRIIQGSEVIASQVIMSESKDIEIPNFAAEFRGGRTFNWTEFSSDFSQPVQIEVEKLFGDGSSDIEIVPSPFDIEFERSTDGKTITFELEKADYISINFKSADNQHTSDGVVKHMLMIFGEPLETNVPDKNDASVHVYSEQSSIEEMTQASTIYFPKGYHDLRAQFSSTVGNLAEVMADNKQVYFEGGAYVHGRIYGNKVNNVKIFGRGVLTGRDFKWSKNLANNGGILGVDSFEPLESHIGLGGNNNSIEGIIVCDGASHGVNMGSGKANYYRMKYWAWHPNNDGARPWGEDNTVDHCFFRACDDVFYNKGLTITNNVIWQGFNGSIMCLGWDGGYHTENSTMTNNYIIYPEWRNIGNNNGIVMSQIDFDMNGSNVRIKNLWVDGNIPALVNLHNNSRKIDVGNYELPTDFTNEVGSVDGIFMENIYVSGQQVIFDGNGYQQTPRAMKSLIEGSKLSNGDVYWMKNITFKNVFIDNQCIKEEDKETYFNIDDETTQNIQIFGCDPGFACGLEQVKFYYNVNNSGAQVADVINVNEGDNLQLWLNGDAWNYEWSNGTNMYQTSGFEVLELNNIDLSMAGEYTVQYNSEDECSGEFTFTINVSERITSNDLKTEQGFKLYPNPSDDFIHITTKDGNKGIIHIFDTLGQKVGSFENQSSIPVNQLKPGLYFLCMEGIGCTSFIKR</sequence>
<evidence type="ECO:0000256" key="1">
    <source>
        <dbReference type="SAM" id="SignalP"/>
    </source>
</evidence>
<dbReference type="Gene3D" id="2.160.20.10">
    <property type="entry name" value="Single-stranded right-handed beta-helix, Pectin lyase-like"/>
    <property type="match status" value="1"/>
</dbReference>
<dbReference type="InterPro" id="IPR011050">
    <property type="entry name" value="Pectin_lyase_fold/virulence"/>
</dbReference>
<proteinExistence type="predicted"/>
<dbReference type="InterPro" id="IPR035953">
    <property type="entry name" value="Dextranase_N-ter"/>
</dbReference>
<evidence type="ECO:0000313" key="3">
    <source>
        <dbReference type="EMBL" id="PWJ37880.1"/>
    </source>
</evidence>
<dbReference type="SUPFAM" id="SSF51126">
    <property type="entry name" value="Pectin lyase-like"/>
    <property type="match status" value="1"/>
</dbReference>
<organism evidence="3 4">
    <name type="scientific">Sediminitomix flava</name>
    <dbReference type="NCBI Taxonomy" id="379075"/>
    <lineage>
        <taxon>Bacteria</taxon>
        <taxon>Pseudomonadati</taxon>
        <taxon>Bacteroidota</taxon>
        <taxon>Cytophagia</taxon>
        <taxon>Cytophagales</taxon>
        <taxon>Flammeovirgaceae</taxon>
        <taxon>Sediminitomix</taxon>
    </lineage>
</organism>
<keyword evidence="4" id="KW-1185">Reference proteome</keyword>
<dbReference type="Pfam" id="PF18962">
    <property type="entry name" value="Por_Secre_tail"/>
    <property type="match status" value="1"/>
</dbReference>
<feature type="signal peptide" evidence="1">
    <location>
        <begin position="1"/>
        <end position="18"/>
    </location>
</feature>
<feature type="domain" description="Secretion system C-terminal sorting" evidence="2">
    <location>
        <begin position="658"/>
        <end position="713"/>
    </location>
</feature>
<evidence type="ECO:0000313" key="4">
    <source>
        <dbReference type="Proteomes" id="UP000245535"/>
    </source>
</evidence>
<keyword evidence="1" id="KW-0732">Signal</keyword>
<evidence type="ECO:0000259" key="2">
    <source>
        <dbReference type="Pfam" id="PF18962"/>
    </source>
</evidence>
<dbReference type="Proteomes" id="UP000245535">
    <property type="component" value="Unassembled WGS sequence"/>
</dbReference>
<accession>A0A315ZSQ4</accession>
<feature type="chain" id="PRO_5016354724" evidence="1">
    <location>
        <begin position="19"/>
        <end position="723"/>
    </location>
</feature>
<dbReference type="OrthoDB" id="127762at2"/>
<dbReference type="InterPro" id="IPR026444">
    <property type="entry name" value="Secre_tail"/>
</dbReference>
<protein>
    <submittedName>
        <fullName evidence="3">Putative secreted protein (Por secretion system target)</fullName>
    </submittedName>
</protein>
<dbReference type="EMBL" id="QGDO01000008">
    <property type="protein sequence ID" value="PWJ37880.1"/>
    <property type="molecule type" value="Genomic_DNA"/>
</dbReference>
<dbReference type="AlphaFoldDB" id="A0A315ZSQ4"/>
<comment type="caution">
    <text evidence="3">The sequence shown here is derived from an EMBL/GenBank/DDBJ whole genome shotgun (WGS) entry which is preliminary data.</text>
</comment>